<dbReference type="AGR" id="WB:WBGene00013087"/>
<dbReference type="FunCoup" id="Q9XXC2">
    <property type="interactions" value="1522"/>
</dbReference>
<dbReference type="KEGG" id="cel:CELE_Y51B9A.5"/>
<dbReference type="RefSeq" id="NP_496006.1">
    <property type="nucleotide sequence ID" value="NM_063605.3"/>
</dbReference>
<feature type="region of interest" description="Disordered" evidence="1">
    <location>
        <begin position="1"/>
        <end position="23"/>
    </location>
</feature>
<evidence type="ECO:0000256" key="1">
    <source>
        <dbReference type="SAM" id="MobiDB-lite"/>
    </source>
</evidence>
<dbReference type="PIR" id="T27091">
    <property type="entry name" value="T27091"/>
</dbReference>
<proteinExistence type="predicted"/>
<dbReference type="EMBL" id="BX284602">
    <property type="protein sequence ID" value="CAA19540.1"/>
    <property type="molecule type" value="Genomic_DNA"/>
</dbReference>
<organism evidence="2 3">
    <name type="scientific">Caenorhabditis elegans</name>
    <dbReference type="NCBI Taxonomy" id="6239"/>
    <lineage>
        <taxon>Eukaryota</taxon>
        <taxon>Metazoa</taxon>
        <taxon>Ecdysozoa</taxon>
        <taxon>Nematoda</taxon>
        <taxon>Chromadorea</taxon>
        <taxon>Rhabditida</taxon>
        <taxon>Rhabditina</taxon>
        <taxon>Rhabditomorpha</taxon>
        <taxon>Rhabditoidea</taxon>
        <taxon>Rhabditidae</taxon>
        <taxon>Peloderinae</taxon>
        <taxon>Caenorhabditis</taxon>
    </lineage>
</organism>
<evidence type="ECO:0000313" key="3">
    <source>
        <dbReference type="Proteomes" id="UP000001940"/>
    </source>
</evidence>
<gene>
    <name evidence="2" type="ORF">CELE_Y51B9A.5</name>
    <name evidence="2 4" type="ORF">Y51B9A.5</name>
</gene>
<evidence type="ECO:0000313" key="2">
    <source>
        <dbReference type="EMBL" id="CAA19540.1"/>
    </source>
</evidence>
<dbReference type="GeneID" id="190138"/>
<dbReference type="OMA" id="AQMAIIN"/>
<dbReference type="UCSC" id="Y51B9A.5">
    <property type="organism name" value="c. elegans"/>
</dbReference>
<dbReference type="Proteomes" id="UP000001940">
    <property type="component" value="Chromosome II"/>
</dbReference>
<dbReference type="PaxDb" id="6239-Y51B9A.5"/>
<dbReference type="HOGENOM" id="CLU_186304_0_0_1"/>
<dbReference type="InParanoid" id="Q9XXC2"/>
<dbReference type="AlphaFoldDB" id="Q9XXC2"/>
<name>Q9XXC2_CAEEL</name>
<dbReference type="eggNOG" id="ENOG502TIJF">
    <property type="taxonomic scope" value="Eukaryota"/>
</dbReference>
<reference evidence="2 3" key="1">
    <citation type="journal article" date="1998" name="Science">
        <title>Genome sequence of the nematode C. elegans: a platform for investigating biology.</title>
        <authorList>
            <consortium name="The C. elegans sequencing consortium"/>
            <person name="Sulson J.E."/>
            <person name="Waterston R."/>
        </authorList>
    </citation>
    <scope>NUCLEOTIDE SEQUENCE [LARGE SCALE GENOMIC DNA]</scope>
    <source>
        <strain evidence="2 3">Bristol N2</strain>
    </source>
</reference>
<sequence length="90" mass="9971">MENKSPMKGSEAENAKDQLKKKTAEEFAQMAIINRAFSAESTEDPPPLAQKRSESTLKPLNDELKSVPLVRAFNSAENQLDPKNQNAAKK</sequence>
<dbReference type="CTD" id="190138"/>
<dbReference type="WormBase" id="Y51B9A.5">
    <property type="protein sequence ID" value="CE19215"/>
    <property type="gene ID" value="WBGene00013087"/>
</dbReference>
<protein>
    <submittedName>
        <fullName evidence="2">Ovule protein</fullName>
    </submittedName>
</protein>
<keyword evidence="3" id="KW-1185">Reference proteome</keyword>
<dbReference type="OrthoDB" id="5791661at2759"/>
<dbReference type="SMR" id="Q9XXC2"/>
<evidence type="ECO:0000313" key="4">
    <source>
        <dbReference type="WormBase" id="Y51B9A.5"/>
    </source>
</evidence>
<dbReference type="STRING" id="6239.Y51B9A.5.1"/>
<accession>Q9XXC2</accession>
<feature type="region of interest" description="Disordered" evidence="1">
    <location>
        <begin position="35"/>
        <end position="63"/>
    </location>
</feature>
<feature type="compositionally biased region" description="Basic and acidic residues" evidence="1">
    <location>
        <begin position="51"/>
        <end position="63"/>
    </location>
</feature>
<dbReference type="Bgee" id="WBGene00013087">
    <property type="expression patterns" value="Expressed in larva and 1 other cell type or tissue"/>
</dbReference>